<dbReference type="InterPro" id="IPR020845">
    <property type="entry name" value="AMP-binding_CS"/>
</dbReference>
<dbReference type="Gene3D" id="3.40.50.12780">
    <property type="entry name" value="N-terminal domain of ligase-like"/>
    <property type="match status" value="2"/>
</dbReference>
<dbReference type="InterPro" id="IPR001242">
    <property type="entry name" value="Condensation_dom"/>
</dbReference>
<evidence type="ECO:0000313" key="5">
    <source>
        <dbReference type="EMBL" id="GFF17405.1"/>
    </source>
</evidence>
<evidence type="ECO:0000256" key="4">
    <source>
        <dbReference type="ARBA" id="ARBA00029454"/>
    </source>
</evidence>
<dbReference type="Gene3D" id="1.10.1200.10">
    <property type="entry name" value="ACP-like"/>
    <property type="match status" value="2"/>
</dbReference>
<dbReference type="Pfam" id="PF00668">
    <property type="entry name" value="Condensation"/>
    <property type="match status" value="2"/>
</dbReference>
<dbReference type="GO" id="GO:0044550">
    <property type="term" value="P:secondary metabolite biosynthetic process"/>
    <property type="evidence" value="ECO:0007669"/>
    <property type="project" value="TreeGrafter"/>
</dbReference>
<dbReference type="InterPro" id="IPR000873">
    <property type="entry name" value="AMP-dep_synth/lig_dom"/>
</dbReference>
<evidence type="ECO:0000256" key="3">
    <source>
        <dbReference type="ARBA" id="ARBA00022598"/>
    </source>
</evidence>
<dbReference type="PROSITE" id="PS00455">
    <property type="entry name" value="AMP_BINDING"/>
    <property type="match status" value="1"/>
</dbReference>
<comment type="similarity">
    <text evidence="4">Belongs to the NRP synthetase family.</text>
</comment>
<dbReference type="InterPro" id="IPR036736">
    <property type="entry name" value="ACP-like_sf"/>
</dbReference>
<dbReference type="FunFam" id="3.30.300.30:FF:000015">
    <property type="entry name" value="Nonribosomal peptide synthase SidD"/>
    <property type="match status" value="2"/>
</dbReference>
<dbReference type="EMBL" id="BLJY01000006">
    <property type="protein sequence ID" value="GFF17405.1"/>
    <property type="molecule type" value="Genomic_DNA"/>
</dbReference>
<organism evidence="5 6">
    <name type="scientific">Aspergillus terreus</name>
    <dbReference type="NCBI Taxonomy" id="33178"/>
    <lineage>
        <taxon>Eukaryota</taxon>
        <taxon>Fungi</taxon>
        <taxon>Dikarya</taxon>
        <taxon>Ascomycota</taxon>
        <taxon>Pezizomycotina</taxon>
        <taxon>Eurotiomycetes</taxon>
        <taxon>Eurotiomycetidae</taxon>
        <taxon>Eurotiales</taxon>
        <taxon>Aspergillaceae</taxon>
        <taxon>Aspergillus</taxon>
        <taxon>Aspergillus subgen. Circumdati</taxon>
    </lineage>
</organism>
<evidence type="ECO:0000313" key="6">
    <source>
        <dbReference type="Proteomes" id="UP000452235"/>
    </source>
</evidence>
<sequence>MTFIDLYDGQPPPDLLELKSIQIPLAGDTITRCRDIGWDLSAFFRAVWAIVLYRHTESHHVTFGTYTGDTRNRPYNGDLRQCDLSVEPETFIDGLLASQPPLNPLETGASGRGNYNTAVIIEENEIDGGRESHCVRSLPRHFQIILLVQNTEVPRLWLMHRLSSRWDAKNLASVVEQAASGVSRNPQLVKDLNLFSDHDRQQVVKWNERDRHCTQFIPITDMIRQHAVQKPNHEAICAWDGTLTYSELDVLTIKLAYYLRHVGVQEGSMVLLAFEKSMWAVVALLSVLKAGGTFVPVSPAYPPSRLKLIIDATRSSIILTSKELAPVLQSSGVQVIAFDDSLLDHLPTERSVCSLAKQDPQRPAYVIFTSGSTGTPKGCVLHHKALSTLASQGSPLYLHSSSRVLQFVPAIFAASSIDTYLPLLVGATICIGSQHDLINDIASVMKQYRVTWASMTPSAISTVEPAQLGGLETLVLAGEPVGEHTRNLWANSVRLLSGYGLSEIVGAGAISTLELGRHPRNIGVSPTSRIWVADPANIQRLAPVGAVGEMLIDGPNIGQGYLDDPEKTARAFVHPPEWIHDFYPEGAPHRILRTGDLVRCQSDGSLVYIGRKDTQVKIRGKRVELGEIEAQIRLQQSPMDVVIVEAAAPLDADAVVLVAFIQSTQGGTSSTTSGLVGKASSQFQGDVANLDSTIRTVLPDHMIPSFYLPLARIPKTATGKMDRRALRSEIQGLTLHQLEGLTSDVQGIVQPLTYVERVLHGLFAKVIGRDPRSFGIDQKFVRLGGDSIKAMTLVRLCREKNLSLTVSDILELGTVSHLATIACQPALSDEKDITMEHQQVPRHEVMTQLQSMGISEDSVEEIGLCSSIQEGILMSQLRNPDKYALRLLFEVKPPRGEHSVSVSRLQEAWARLVQHHLMLRTMFVTHVSPSVHIVQVRLKEGSLPSIRSIPNDTTPEQLLALDQTIQLYNTLPLLTLYSTPNCRVLVRMELTHAVVDGMSMAIVVRDFCKMYNSPVDSPSKFQYPQYVDHLALTQSRGAISYWKEYLTGFDFCRLPTSIGPPTGIDSSYDEDNLSHFKSIPVDAGHMADYRQFSTDTGITTASVVKLAWALTLHVFCNTNDVCFGYLASARDAPLEGIVDGVGPLINIMICRVNMSQDGKVMDVLRSVQADFVRSLPHKTAALGDIRRAIGVASDEVFFNTCISQFPITSSDTDDSIAMTEILRHDPTEFDINLEVMVFEDELRPTLKAYTTVVPTEQLKQLAAVFGHAMRTIIRQSNHEINQMDLLPPQDLLAISRWNQDIPQPVDSCVHSLIWKHCQEQPTATAVCAWDGDWTYEELDRMSSALSQKLILSGVKPEAFVPILMEKSRWVPVAMLAILKAGGAFVLLEPSQPLKRLEDICDDIRPGVILTSTEYQPAASTFCPEVIVLGNTNAHTLETQAKYPQDPAPVTVSPYNAAYAVFTSGSTGKPKGVVIEHRSLATSALAMMRASPLNRSTRLLEYASFAFDVSILDLMVTLIAGGCLCVPSADARENRLLESINEFEANYIALTPTVARTLQPERLITLRTLKVSGEALLSSDIEQWGVAPHIRLINMYGPAECTINATACTSVIPGPLSSSIGHAMCSSTSWIVDPNNHHKLLPIGAVGELIIQGPIVGRGYINRPEQTEAAFITPPAWLSRFRDVSTDERLYKTGDLVEYAHDGSLLYKGRKDFQVKLRGQRFELVEVEEHLRQTFPRASEVIAEVSSLYGNRSKTLVAFVLWGDVSDHQALDVQEDNDADLLCPASEAFDDEVSRAKAALSASLPSFMQPTLYVPLLKVPRSRSGKTDRGRLRRVISTVLSERTVPMKAGNAVVQAPRNKSEATLLQAVAEMIGIGSEQIGLQDNFFRLGGDSVTAMSLVGTLRQRGYDLTVAEIFKQPVLEMLAEKMRPASSSGEVSLSIAPFSLLGDDPAFREKVIQEGVNQCKVSRGDIEDIYPCSAVQGGLFMYTFLGRPDSLVVTWVYKLRMTTNLEDLKHAWTKVTQAHPVLRTRIIAIDGDNPQQVVSRGSPELEFINSTDTQPELPIKFASGSPLLRAAVIRRSPSVPQDRLIISLHHSIYDGWSLGLLIKELERAYTGVQLQTRPFSPFISYVERTYTPALDFWRKKMTDLRAPIFPALPPHVDKADPHAHMIRRVSIPSVSSLQFTLSTKIRWAWARLISLYTENPDVVIMLVTTGRTAPVPDIDEVVAPTLAIFPHRVHVDRSQSLSDALHKDQVQQIETIPHEHLGSRGIVRVATGSTSIANMQFLLAVQPEEDQTQSCLYDEKEMMPQKKAFHVRALNLHCYIKKNSLELHACYDSRVLTEKEMDGVLHAFDSIFQQIFHEPGVLVDQVHVQR</sequence>
<dbReference type="InterPro" id="IPR023213">
    <property type="entry name" value="CAT-like_dom_sf"/>
</dbReference>
<keyword evidence="1" id="KW-0596">Phosphopantetheine</keyword>
<dbReference type="SUPFAM" id="SSF56801">
    <property type="entry name" value="Acetyl-CoA synthetase-like"/>
    <property type="match status" value="2"/>
</dbReference>
<dbReference type="CDD" id="cd19542">
    <property type="entry name" value="CT_NRPS-like"/>
    <property type="match status" value="1"/>
</dbReference>
<dbReference type="FunFam" id="3.40.50.12780:FF:000014">
    <property type="entry name" value="Nonribosomal peptide synthetase 1"/>
    <property type="match status" value="1"/>
</dbReference>
<dbReference type="CDD" id="cd05918">
    <property type="entry name" value="A_NRPS_SidN3_like"/>
    <property type="match status" value="2"/>
</dbReference>
<dbReference type="InterPro" id="IPR042099">
    <property type="entry name" value="ANL_N_sf"/>
</dbReference>
<evidence type="ECO:0000256" key="1">
    <source>
        <dbReference type="ARBA" id="ARBA00022450"/>
    </source>
</evidence>
<gene>
    <name evidence="5" type="ORF">ATEIFO6365_0006075300</name>
</gene>
<dbReference type="SUPFAM" id="SSF47336">
    <property type="entry name" value="ACP-like"/>
    <property type="match status" value="2"/>
</dbReference>
<dbReference type="PROSITE" id="PS50075">
    <property type="entry name" value="CARRIER"/>
    <property type="match status" value="2"/>
</dbReference>
<dbReference type="OrthoDB" id="416786at2759"/>
<dbReference type="InterPro" id="IPR045851">
    <property type="entry name" value="AMP-bd_C_sf"/>
</dbReference>
<dbReference type="GO" id="GO:0005737">
    <property type="term" value="C:cytoplasm"/>
    <property type="evidence" value="ECO:0007669"/>
    <property type="project" value="TreeGrafter"/>
</dbReference>
<dbReference type="Proteomes" id="UP000452235">
    <property type="component" value="Unassembled WGS sequence"/>
</dbReference>
<keyword evidence="3" id="KW-0436">Ligase</keyword>
<dbReference type="GO" id="GO:0016874">
    <property type="term" value="F:ligase activity"/>
    <property type="evidence" value="ECO:0007669"/>
    <property type="project" value="UniProtKB-KW"/>
</dbReference>
<dbReference type="GO" id="GO:1904091">
    <property type="term" value="F:non-ribosomal peptide synthetase activity"/>
    <property type="evidence" value="ECO:0007669"/>
    <property type="project" value="UniProtKB-ARBA"/>
</dbReference>
<keyword evidence="2" id="KW-0597">Phosphoprotein</keyword>
<dbReference type="InterPro" id="IPR010071">
    <property type="entry name" value="AA_adenyl_dom"/>
</dbReference>
<dbReference type="Pfam" id="PF00550">
    <property type="entry name" value="PP-binding"/>
    <property type="match status" value="2"/>
</dbReference>
<dbReference type="Gene3D" id="3.30.559.30">
    <property type="entry name" value="Nonribosomal peptide synthetase, condensation domain"/>
    <property type="match status" value="2"/>
</dbReference>
<dbReference type="FunFam" id="1.10.1200.10:FF:000005">
    <property type="entry name" value="Nonribosomal peptide synthetase 1"/>
    <property type="match status" value="1"/>
</dbReference>
<protein>
    <submittedName>
        <fullName evidence="5">Acetyl-CoA synthetase-like protein</fullName>
    </submittedName>
</protein>
<dbReference type="Pfam" id="PF00501">
    <property type="entry name" value="AMP-binding"/>
    <property type="match status" value="2"/>
</dbReference>
<accession>A0A5M3Z1N4</accession>
<dbReference type="InterPro" id="IPR020806">
    <property type="entry name" value="PKS_PP-bd"/>
</dbReference>
<keyword evidence="6" id="KW-1185">Reference proteome</keyword>
<dbReference type="NCBIfam" id="TIGR01733">
    <property type="entry name" value="AA-adenyl-dom"/>
    <property type="match status" value="2"/>
</dbReference>
<dbReference type="PANTHER" id="PTHR45527:SF16">
    <property type="entry name" value="NONRIBOSOMAL PEPTIDE SYNTHASE ATNA-RELATED"/>
    <property type="match status" value="1"/>
</dbReference>
<dbReference type="PANTHER" id="PTHR45527">
    <property type="entry name" value="NONRIBOSOMAL PEPTIDE SYNTHETASE"/>
    <property type="match status" value="1"/>
</dbReference>
<dbReference type="SMART" id="SM00823">
    <property type="entry name" value="PKS_PP"/>
    <property type="match status" value="2"/>
</dbReference>
<dbReference type="Gene3D" id="3.30.300.30">
    <property type="match status" value="2"/>
</dbReference>
<dbReference type="InterPro" id="IPR009081">
    <property type="entry name" value="PP-bd_ACP"/>
</dbReference>
<comment type="caution">
    <text evidence="5">The sequence shown here is derived from an EMBL/GenBank/DDBJ whole genome shotgun (WGS) entry which is preliminary data.</text>
</comment>
<dbReference type="GO" id="GO:0031177">
    <property type="term" value="F:phosphopantetheine binding"/>
    <property type="evidence" value="ECO:0007669"/>
    <property type="project" value="InterPro"/>
</dbReference>
<reference evidence="5 6" key="1">
    <citation type="submission" date="2020-01" db="EMBL/GenBank/DDBJ databases">
        <title>Aspergillus terreus IFO 6365 whole genome shotgun sequence.</title>
        <authorList>
            <person name="Kanamasa S."/>
            <person name="Takahashi H."/>
        </authorList>
    </citation>
    <scope>NUCLEOTIDE SEQUENCE [LARGE SCALE GENOMIC DNA]</scope>
    <source>
        <strain evidence="5 6">IFO 6365</strain>
    </source>
</reference>
<proteinExistence type="inferred from homology"/>
<dbReference type="VEuPathDB" id="FungiDB:ATEG_03528"/>
<dbReference type="Gene3D" id="3.30.559.10">
    <property type="entry name" value="Chloramphenicol acetyltransferase-like domain"/>
    <property type="match status" value="2"/>
</dbReference>
<evidence type="ECO:0000256" key="2">
    <source>
        <dbReference type="ARBA" id="ARBA00022553"/>
    </source>
</evidence>
<dbReference type="SUPFAM" id="SSF52777">
    <property type="entry name" value="CoA-dependent acyltransferases"/>
    <property type="match status" value="4"/>
</dbReference>
<dbReference type="CDD" id="cd19545">
    <property type="entry name" value="FUM14_C_NRPS-like"/>
    <property type="match status" value="1"/>
</dbReference>
<name>A0A5M3Z1N4_ASPTE</name>
<dbReference type="GO" id="GO:0043041">
    <property type="term" value="P:amino acid activation for nonribosomal peptide biosynthetic process"/>
    <property type="evidence" value="ECO:0007669"/>
    <property type="project" value="TreeGrafter"/>
</dbReference>